<accession>A0A8B4G5S8</accession>
<name>A0A8B4G5S8_EIKCO</name>
<dbReference type="Proteomes" id="UP000215465">
    <property type="component" value="Chromosome 1"/>
</dbReference>
<gene>
    <name evidence="1" type="ORF">SAMEA4412678_01957</name>
</gene>
<reference evidence="1 2" key="1">
    <citation type="submission" date="2017-06" db="EMBL/GenBank/DDBJ databases">
        <authorList>
            <consortium name="Pathogen Informatics"/>
        </authorList>
    </citation>
    <scope>NUCLEOTIDE SEQUENCE [LARGE SCALE GENOMIC DNA]</scope>
    <source>
        <strain evidence="1 2">NCTC10596</strain>
    </source>
</reference>
<proteinExistence type="predicted"/>
<dbReference type="EMBL" id="LT906482">
    <property type="protein sequence ID" value="SNW10530.1"/>
    <property type="molecule type" value="Genomic_DNA"/>
</dbReference>
<dbReference type="GeneID" id="60770849"/>
<sequence length="158" mass="18810">MIDLPVLLKYAEQLRGLHTSFTYAQNQSPHKFILLYSLCLLYASGSLRTEQIKFSDGLLIEWQMVFRKQWQLWVANDYHQEKFDMPLYHMKTEPFWHFHIKPDMADIFEQKNRMKTLSSLRQTVSGVELDLPLARLLLQPETRLVLQDVLLARLFEIL</sequence>
<protein>
    <recommendedName>
        <fullName evidence="3">Restriction endonuclease</fullName>
    </recommendedName>
</protein>
<organism evidence="1 2">
    <name type="scientific">Eikenella corrodens</name>
    <dbReference type="NCBI Taxonomy" id="539"/>
    <lineage>
        <taxon>Bacteria</taxon>
        <taxon>Pseudomonadati</taxon>
        <taxon>Pseudomonadota</taxon>
        <taxon>Betaproteobacteria</taxon>
        <taxon>Neisseriales</taxon>
        <taxon>Neisseriaceae</taxon>
        <taxon>Eikenella</taxon>
    </lineage>
</organism>
<dbReference type="KEGG" id="ecor:SAMEA4412678_1957"/>
<dbReference type="RefSeq" id="WP_003822245.1">
    <property type="nucleotide sequence ID" value="NZ_CP082861.1"/>
</dbReference>
<dbReference type="AlphaFoldDB" id="A0A8B4G5S8"/>
<evidence type="ECO:0000313" key="1">
    <source>
        <dbReference type="EMBL" id="SNW10530.1"/>
    </source>
</evidence>
<evidence type="ECO:0000313" key="2">
    <source>
        <dbReference type="Proteomes" id="UP000215465"/>
    </source>
</evidence>
<evidence type="ECO:0008006" key="3">
    <source>
        <dbReference type="Google" id="ProtNLM"/>
    </source>
</evidence>